<dbReference type="EMBL" id="PKTG01000101">
    <property type="protein sequence ID" value="PLX16903.1"/>
    <property type="molecule type" value="Genomic_DNA"/>
</dbReference>
<protein>
    <recommendedName>
        <fullName evidence="2">histidine kinase</fullName>
        <ecNumber evidence="2">2.7.13.3</ecNumber>
    </recommendedName>
</protein>
<dbReference type="AlphaFoldDB" id="A0A2N5ZE19"/>
<dbReference type="SUPFAM" id="SSF55874">
    <property type="entry name" value="ATPase domain of HSP90 chaperone/DNA topoisomerase II/histidine kinase"/>
    <property type="match status" value="1"/>
</dbReference>
<dbReference type="InterPro" id="IPR036890">
    <property type="entry name" value="HATPase_C_sf"/>
</dbReference>
<feature type="domain" description="Histidine kinase" evidence="9">
    <location>
        <begin position="326"/>
        <end position="544"/>
    </location>
</feature>
<evidence type="ECO:0000256" key="7">
    <source>
        <dbReference type="SAM" id="Coils"/>
    </source>
</evidence>
<evidence type="ECO:0000256" key="2">
    <source>
        <dbReference type="ARBA" id="ARBA00012438"/>
    </source>
</evidence>
<evidence type="ECO:0000256" key="8">
    <source>
        <dbReference type="SAM" id="Phobius"/>
    </source>
</evidence>
<keyword evidence="8" id="KW-1133">Transmembrane helix</keyword>
<dbReference type="CDD" id="cd00082">
    <property type="entry name" value="HisKA"/>
    <property type="match status" value="1"/>
</dbReference>
<dbReference type="Proteomes" id="UP000234857">
    <property type="component" value="Unassembled WGS sequence"/>
</dbReference>
<proteinExistence type="predicted"/>
<sequence>MKLKKSFFVFLIPVLLLSIISFIIIEYTIEKECKDKASIIANSIITEIRDEIFIRKKLIQSIISLKNSGKEIDLIKQVYPIDVFFNAFFVFNDRGSFESLFYSEDDNLISKYNKEGLNLSRFNPKEKNFQAVYYTTNEKGEILAGRFTIELSDYFMKYREYPEYSISFVDPDGVDVPFLSYNKRGGIDIVDITLPDKDWKLKIEHSSKNTKRQSIFLTFLFLFIFISSIHYFLAYRFFHLPLKEIKNKSRNLIEGKEIEGLDGIKLINNTIDHLKEKLNLLNIELEGSRNQTLAFNQQLKIYRDELRYANDKLSELEKMKANFISSISHELKTPLVSIVGYTELLASRKLGEINEKQKKAFSTMKRNLDRLKGIIDRLLDYSYLIDPTRDLNLERLSLKKLINDMIEYVKEKEGLKDFEFINKITDDIYVIIDKEKMQQAFFNIFQNAIKFSDETGFIEIGLEKSTDDHVFLYCRDNGIGIKRDEVDKIFERFYQADQGYTKKYGGLGLGLTIVKTVIELHGCEIYIESDKGVGTKVFFSLPVK</sequence>
<dbReference type="EC" id="2.7.13.3" evidence="2"/>
<comment type="catalytic activity">
    <reaction evidence="1">
        <text>ATP + protein L-histidine = ADP + protein N-phospho-L-histidine.</text>
        <dbReference type="EC" id="2.7.13.3"/>
    </reaction>
</comment>
<evidence type="ECO:0000256" key="3">
    <source>
        <dbReference type="ARBA" id="ARBA00022553"/>
    </source>
</evidence>
<evidence type="ECO:0000256" key="4">
    <source>
        <dbReference type="ARBA" id="ARBA00022679"/>
    </source>
</evidence>
<name>A0A2N5ZE19_MUIH1</name>
<keyword evidence="8" id="KW-0472">Membrane</keyword>
<dbReference type="GO" id="GO:0000155">
    <property type="term" value="F:phosphorelay sensor kinase activity"/>
    <property type="evidence" value="ECO:0007669"/>
    <property type="project" value="InterPro"/>
</dbReference>
<evidence type="ECO:0000256" key="5">
    <source>
        <dbReference type="ARBA" id="ARBA00022777"/>
    </source>
</evidence>
<evidence type="ECO:0000259" key="9">
    <source>
        <dbReference type="PROSITE" id="PS50109"/>
    </source>
</evidence>
<feature type="transmembrane region" description="Helical" evidence="8">
    <location>
        <begin position="215"/>
        <end position="238"/>
    </location>
</feature>
<evidence type="ECO:0000256" key="6">
    <source>
        <dbReference type="ARBA" id="ARBA00023012"/>
    </source>
</evidence>
<dbReference type="SMART" id="SM00387">
    <property type="entry name" value="HATPase_c"/>
    <property type="match status" value="1"/>
</dbReference>
<keyword evidence="5" id="KW-0418">Kinase</keyword>
<dbReference type="PRINTS" id="PR00344">
    <property type="entry name" value="BCTRLSENSOR"/>
</dbReference>
<dbReference type="InterPro" id="IPR005467">
    <property type="entry name" value="His_kinase_dom"/>
</dbReference>
<dbReference type="FunFam" id="3.30.565.10:FF:000006">
    <property type="entry name" value="Sensor histidine kinase WalK"/>
    <property type="match status" value="1"/>
</dbReference>
<dbReference type="PROSITE" id="PS50109">
    <property type="entry name" value="HIS_KIN"/>
    <property type="match status" value="1"/>
</dbReference>
<keyword evidence="7" id="KW-0175">Coiled coil</keyword>
<dbReference type="InterPro" id="IPR036097">
    <property type="entry name" value="HisK_dim/P_sf"/>
</dbReference>
<reference evidence="10 11" key="1">
    <citation type="submission" date="2017-11" db="EMBL/GenBank/DDBJ databases">
        <title>Genome-resolved metagenomics identifies genetic mobility, metabolic interactions, and unexpected diversity in perchlorate-reducing communities.</title>
        <authorList>
            <person name="Barnum T.P."/>
            <person name="Figueroa I.A."/>
            <person name="Carlstrom C.I."/>
            <person name="Lucas L.N."/>
            <person name="Engelbrektson A.L."/>
            <person name="Coates J.D."/>
        </authorList>
    </citation>
    <scope>NUCLEOTIDE SEQUENCE [LARGE SCALE GENOMIC DNA]</scope>
    <source>
        <strain evidence="10">BM706</strain>
    </source>
</reference>
<dbReference type="Gene3D" id="1.10.287.130">
    <property type="match status" value="1"/>
</dbReference>
<feature type="transmembrane region" description="Helical" evidence="8">
    <location>
        <begin position="7"/>
        <end position="29"/>
    </location>
</feature>
<dbReference type="SUPFAM" id="SSF47384">
    <property type="entry name" value="Homodimeric domain of signal transducing histidine kinase"/>
    <property type="match status" value="1"/>
</dbReference>
<dbReference type="SMART" id="SM00388">
    <property type="entry name" value="HisKA"/>
    <property type="match status" value="1"/>
</dbReference>
<dbReference type="Pfam" id="PF00512">
    <property type="entry name" value="HisKA"/>
    <property type="match status" value="1"/>
</dbReference>
<dbReference type="Gene3D" id="3.30.565.10">
    <property type="entry name" value="Histidine kinase-like ATPase, C-terminal domain"/>
    <property type="match status" value="1"/>
</dbReference>
<dbReference type="PANTHER" id="PTHR43711:SF1">
    <property type="entry name" value="HISTIDINE KINASE 1"/>
    <property type="match status" value="1"/>
</dbReference>
<dbReference type="InterPro" id="IPR004358">
    <property type="entry name" value="Sig_transdc_His_kin-like_C"/>
</dbReference>
<evidence type="ECO:0000313" key="10">
    <source>
        <dbReference type="EMBL" id="PLX16903.1"/>
    </source>
</evidence>
<keyword evidence="3" id="KW-0597">Phosphoprotein</keyword>
<dbReference type="InterPro" id="IPR050736">
    <property type="entry name" value="Sensor_HK_Regulatory"/>
</dbReference>
<keyword evidence="4" id="KW-0808">Transferase</keyword>
<gene>
    <name evidence="10" type="ORF">C0601_08950</name>
</gene>
<feature type="coiled-coil region" evidence="7">
    <location>
        <begin position="264"/>
        <end position="319"/>
    </location>
</feature>
<accession>A0A2N5ZE19</accession>
<keyword evidence="8" id="KW-0812">Transmembrane</keyword>
<evidence type="ECO:0000313" key="11">
    <source>
        <dbReference type="Proteomes" id="UP000234857"/>
    </source>
</evidence>
<dbReference type="PANTHER" id="PTHR43711">
    <property type="entry name" value="TWO-COMPONENT HISTIDINE KINASE"/>
    <property type="match status" value="1"/>
</dbReference>
<comment type="caution">
    <text evidence="10">The sequence shown here is derived from an EMBL/GenBank/DDBJ whole genome shotgun (WGS) entry which is preliminary data.</text>
</comment>
<evidence type="ECO:0000256" key="1">
    <source>
        <dbReference type="ARBA" id="ARBA00000085"/>
    </source>
</evidence>
<dbReference type="Pfam" id="PF02518">
    <property type="entry name" value="HATPase_c"/>
    <property type="match status" value="1"/>
</dbReference>
<keyword evidence="6" id="KW-0902">Two-component regulatory system</keyword>
<organism evidence="10 11">
    <name type="scientific">Muiribacterium halophilum</name>
    <dbReference type="NCBI Taxonomy" id="2053465"/>
    <lineage>
        <taxon>Bacteria</taxon>
        <taxon>Candidatus Muiribacteriota</taxon>
        <taxon>Candidatus Muiribacteriia</taxon>
        <taxon>Candidatus Muiribacteriales</taxon>
        <taxon>Candidatus Muiribacteriaceae</taxon>
        <taxon>Candidatus Muiribacterium</taxon>
    </lineage>
</organism>
<dbReference type="InterPro" id="IPR003594">
    <property type="entry name" value="HATPase_dom"/>
</dbReference>
<dbReference type="InterPro" id="IPR003661">
    <property type="entry name" value="HisK_dim/P_dom"/>
</dbReference>